<dbReference type="Proteomes" id="UP001485459">
    <property type="component" value="Chromosome"/>
</dbReference>
<accession>A0ABZ2YWT7</accession>
<keyword evidence="4" id="KW-0472">Membrane</keyword>
<proteinExistence type="inferred from homology"/>
<sequence length="488" mass="55737">MKKLSIAILTIAVLSSISCKKFLEERSQSDIVPTTVTDFSDILSTGGYPNGIKMMPQLLLMTDDAEYYASIDPRPGDETFYVNCPAFQWQPDFIDACRQSLSPNLLEFDSWSVFYSKLMRVNVVLQYIDAAPGDAKERDRVKGEALALRAWYYFLLVNLYAHPYNDPAVSPAKSPGVPLKLDGNVIEETIARNSVAEVYAQIGKDLELAITLLERDDRIGSKVFFDDVAVHLLASRVALYKDDWEAVVKHTDYVLEHHPQLANLNAGITTSIVHRDNVETIWAYGNHRVSDIVGFAAVADFSHDLANTFDEKDLRSQYYYYYFPPEFKPFITVDYGINKYVEAQWFLNWRSSEAYLNRAEAKIQLFRKNGDAAAAQQALADLNTLRSNRFAPGDFVAWTMASGDELLKMCREERRRELCFEEGHRWFDLRRYGMPEIRHVYASAPGKTEIYVLKARDPQYTLPIPLEVLERNRALVQNTQISGVRKPE</sequence>
<dbReference type="EMBL" id="CP149822">
    <property type="protein sequence ID" value="WZN43271.1"/>
    <property type="molecule type" value="Genomic_DNA"/>
</dbReference>
<evidence type="ECO:0000256" key="1">
    <source>
        <dbReference type="ARBA" id="ARBA00004442"/>
    </source>
</evidence>
<evidence type="ECO:0000259" key="7">
    <source>
        <dbReference type="Pfam" id="PF14322"/>
    </source>
</evidence>
<feature type="domain" description="SusD-like N-terminal" evidence="7">
    <location>
        <begin position="107"/>
        <end position="239"/>
    </location>
</feature>
<dbReference type="Pfam" id="PF07980">
    <property type="entry name" value="SusD_RagB"/>
    <property type="match status" value="1"/>
</dbReference>
<protein>
    <submittedName>
        <fullName evidence="8">RagB/SusD family nutrient uptake outer membrane protein</fullName>
    </submittedName>
</protein>
<dbReference type="InterPro" id="IPR033985">
    <property type="entry name" value="SusD-like_N"/>
</dbReference>
<evidence type="ECO:0000259" key="6">
    <source>
        <dbReference type="Pfam" id="PF07980"/>
    </source>
</evidence>
<comment type="subcellular location">
    <subcellularLocation>
        <location evidence="1">Cell outer membrane</location>
    </subcellularLocation>
</comment>
<comment type="similarity">
    <text evidence="2">Belongs to the SusD family.</text>
</comment>
<evidence type="ECO:0000313" key="8">
    <source>
        <dbReference type="EMBL" id="WZN43271.1"/>
    </source>
</evidence>
<dbReference type="RefSeq" id="WP_341838088.1">
    <property type="nucleotide sequence ID" value="NZ_CP149822.1"/>
</dbReference>
<dbReference type="SUPFAM" id="SSF48452">
    <property type="entry name" value="TPR-like"/>
    <property type="match status" value="1"/>
</dbReference>
<keyword evidence="5" id="KW-0998">Cell outer membrane</keyword>
<keyword evidence="9" id="KW-1185">Reference proteome</keyword>
<evidence type="ECO:0000256" key="2">
    <source>
        <dbReference type="ARBA" id="ARBA00006275"/>
    </source>
</evidence>
<organism evidence="8 9">
    <name type="scientific">Chitinophaga pollutisoli</name>
    <dbReference type="NCBI Taxonomy" id="3133966"/>
    <lineage>
        <taxon>Bacteria</taxon>
        <taxon>Pseudomonadati</taxon>
        <taxon>Bacteroidota</taxon>
        <taxon>Chitinophagia</taxon>
        <taxon>Chitinophagales</taxon>
        <taxon>Chitinophagaceae</taxon>
        <taxon>Chitinophaga</taxon>
    </lineage>
</organism>
<dbReference type="InterPro" id="IPR011990">
    <property type="entry name" value="TPR-like_helical_dom_sf"/>
</dbReference>
<gene>
    <name evidence="8" type="ORF">WJU16_09530</name>
</gene>
<feature type="domain" description="RagB/SusD" evidence="6">
    <location>
        <begin position="316"/>
        <end position="478"/>
    </location>
</feature>
<dbReference type="InterPro" id="IPR012944">
    <property type="entry name" value="SusD_RagB_dom"/>
</dbReference>
<keyword evidence="3" id="KW-0732">Signal</keyword>
<dbReference type="Gene3D" id="1.25.40.390">
    <property type="match status" value="1"/>
</dbReference>
<evidence type="ECO:0000256" key="3">
    <source>
        <dbReference type="ARBA" id="ARBA00022729"/>
    </source>
</evidence>
<dbReference type="Pfam" id="PF14322">
    <property type="entry name" value="SusD-like_3"/>
    <property type="match status" value="1"/>
</dbReference>
<evidence type="ECO:0000256" key="5">
    <source>
        <dbReference type="ARBA" id="ARBA00023237"/>
    </source>
</evidence>
<dbReference type="PROSITE" id="PS51257">
    <property type="entry name" value="PROKAR_LIPOPROTEIN"/>
    <property type="match status" value="1"/>
</dbReference>
<evidence type="ECO:0000256" key="4">
    <source>
        <dbReference type="ARBA" id="ARBA00023136"/>
    </source>
</evidence>
<name>A0ABZ2YWT7_9BACT</name>
<evidence type="ECO:0000313" key="9">
    <source>
        <dbReference type="Proteomes" id="UP001485459"/>
    </source>
</evidence>
<reference evidence="9" key="1">
    <citation type="submission" date="2024-03" db="EMBL/GenBank/DDBJ databases">
        <title>Chitinophaga horti sp. nov., isolated from garden soil.</title>
        <authorList>
            <person name="Lee D.S."/>
            <person name="Han D.M."/>
            <person name="Baek J.H."/>
            <person name="Choi D.G."/>
            <person name="Jeon J.H."/>
            <person name="Jeon C.O."/>
        </authorList>
    </citation>
    <scope>NUCLEOTIDE SEQUENCE [LARGE SCALE GENOMIC DNA]</scope>
    <source>
        <strain evidence="9">GPA1</strain>
    </source>
</reference>